<dbReference type="SUPFAM" id="SSF48208">
    <property type="entry name" value="Six-hairpin glycosidases"/>
    <property type="match status" value="1"/>
</dbReference>
<dbReference type="AlphaFoldDB" id="A0A6M1RKQ4"/>
<name>A0A6M1RKQ4_9BACT</name>
<proteinExistence type="predicted"/>
<protein>
    <submittedName>
        <fullName evidence="1">Uncharacterized protein</fullName>
    </submittedName>
</protein>
<organism evidence="1 2">
    <name type="scientific">Limisphaera ngatamarikiensis</name>
    <dbReference type="NCBI Taxonomy" id="1324935"/>
    <lineage>
        <taxon>Bacteria</taxon>
        <taxon>Pseudomonadati</taxon>
        <taxon>Verrucomicrobiota</taxon>
        <taxon>Verrucomicrobiia</taxon>
        <taxon>Limisphaerales</taxon>
        <taxon>Limisphaeraceae</taxon>
        <taxon>Limisphaera</taxon>
    </lineage>
</organism>
<dbReference type="InterPro" id="IPR008928">
    <property type="entry name" value="6-hairpin_glycosidase_sf"/>
</dbReference>
<dbReference type="EMBL" id="JAAKYA010000010">
    <property type="protein sequence ID" value="NGO38077.1"/>
    <property type="molecule type" value="Genomic_DNA"/>
</dbReference>
<dbReference type="Proteomes" id="UP000477311">
    <property type="component" value="Unassembled WGS sequence"/>
</dbReference>
<comment type="caution">
    <text evidence="1">The sequence shown here is derived from an EMBL/GenBank/DDBJ whole genome shotgun (WGS) entry which is preliminary data.</text>
</comment>
<sequence length="940" mass="103574">MKLSEMRDEPGAIRGLRPGAGAAFVSASIRVPGHLGVLVAAIGWLAAGTGVGAELWQRRFDFREEWTVREWEPWHDLAPLRATAEGMELRITGGDPYCGGPRLGLPGILPVWLELRLWSEQGGTAQIFHFRDQPREEDSVRFDVPAGQWYEARLPLPPLSPDTRLRFDPPGTGGRCVLEHLTVIERRVPQPPAWPVPAEPQLAAPVVEISAGRMALRHGRAGPGDFDLQVGGVRMARGHPHAWLGYQRGDAVRWISWDGRGGPSQSGGSGSSAATGGAEVWMESGRTVRVRARLRDPDGGQWTLEQAFQGSDEGSFRVVVRVGCDQDREVLHLPLFWLVAGPGDAGTNKQQALFAGLEYLEDEPSSSTADLLPPASNRQVPDTAKLTLPLSVLVARDRYVGVLWERAGDEVAAVFDSPDRLFRSGGHLMGWIFPGSDGRLRDESNLLPHGPVRLAAGQTLEWRGWILGGEGSTVVPAVQHALRLMGWPALPDPGLSARDYFRLAARGWLDSDIRQGDLFRHAVWPGFGPQPAADAAWTMLWLAGRVEDPALARRLIETARAAVARVPAGRRNQQQVGHIRWPVPALVFGDGLAEARSAAELARAALGEFEPDGSLLYKPRPGGPDFARTHFSREASGFMAERVAAVLEAALWTGEPDLIAAGLEKLEVLDRKFQNGVPRGAQTWEIPLHTPDILAAAHLVRAFVRGYELTGEQRWLDRARYWAWTGVPFVYLTRPVPGPVGLYATIPVLGATGWRAPVWLGRPVQWCGLVYADALWELAEHDPQGPWARLARGISWSGVQQTWPADDRARGGLLPDFYLLREQRRDGPAINPATVLLPAIRAYEAPLAYSRCVVRSAGLRLHVPGTVRVEVNEADHLVLRVEPWPKEPCWILINGCQRLPEVRRDGVPVEVRWGRDFEESGGRLVVRVQGPTRIELRHWR</sequence>
<reference evidence="1 2" key="1">
    <citation type="submission" date="2020-02" db="EMBL/GenBank/DDBJ databases">
        <title>Draft genome sequence of Limisphaera ngatamarikiensis NGM72.4T, a thermophilic Verrucomicrobia grouped in subdivision 3.</title>
        <authorList>
            <person name="Carere C.R."/>
            <person name="Steen J."/>
            <person name="Hugenholtz P."/>
            <person name="Stott M.B."/>
        </authorList>
    </citation>
    <scope>NUCLEOTIDE SEQUENCE [LARGE SCALE GENOMIC DNA]</scope>
    <source>
        <strain evidence="1 2">NGM72.4</strain>
    </source>
</reference>
<gene>
    <name evidence="1" type="ORF">G4L39_01520</name>
</gene>
<keyword evidence="2" id="KW-1185">Reference proteome</keyword>
<accession>A0A6M1RKQ4</accession>
<evidence type="ECO:0000313" key="1">
    <source>
        <dbReference type="EMBL" id="NGO38077.1"/>
    </source>
</evidence>
<dbReference type="RefSeq" id="WP_165105384.1">
    <property type="nucleotide sequence ID" value="NZ_JAAKYA010000010.1"/>
</dbReference>
<evidence type="ECO:0000313" key="2">
    <source>
        <dbReference type="Proteomes" id="UP000477311"/>
    </source>
</evidence>
<dbReference type="GO" id="GO:0005975">
    <property type="term" value="P:carbohydrate metabolic process"/>
    <property type="evidence" value="ECO:0007669"/>
    <property type="project" value="InterPro"/>
</dbReference>